<reference evidence="2 3" key="1">
    <citation type="submission" date="2017-09" db="EMBL/GenBank/DDBJ databases">
        <title>Depth-based differentiation of microbial function through sediment-hosted aquifers and enrichment of novel symbionts in the deep terrestrial subsurface.</title>
        <authorList>
            <person name="Probst A.J."/>
            <person name="Ladd B."/>
            <person name="Jarett J.K."/>
            <person name="Geller-Mcgrath D.E."/>
            <person name="Sieber C.M."/>
            <person name="Emerson J.B."/>
            <person name="Anantharaman K."/>
            <person name="Thomas B.C."/>
            <person name="Malmstrom R."/>
            <person name="Stieglmeier M."/>
            <person name="Klingl A."/>
            <person name="Woyke T."/>
            <person name="Ryan C.M."/>
            <person name="Banfield J.F."/>
        </authorList>
    </citation>
    <scope>NUCLEOTIDE SEQUENCE [LARGE SCALE GENOMIC DNA]</scope>
    <source>
        <strain evidence="2">CG15_BIG_FIL_POST_REV_8_21_14_020_45_12</strain>
    </source>
</reference>
<dbReference type="Proteomes" id="UP000230292">
    <property type="component" value="Unassembled WGS sequence"/>
</dbReference>
<accession>A0A2M7H3L9</accession>
<keyword evidence="1" id="KW-0812">Transmembrane</keyword>
<organism evidence="2 3">
    <name type="scientific">Candidatus Kerfeldbacteria bacterium CG15_BIG_FIL_POST_REV_8_21_14_020_45_12</name>
    <dbReference type="NCBI Taxonomy" id="2014247"/>
    <lineage>
        <taxon>Bacteria</taxon>
        <taxon>Candidatus Kerfeldiibacteriota</taxon>
    </lineage>
</organism>
<dbReference type="EMBL" id="PFGC01000039">
    <property type="protein sequence ID" value="PIW36809.1"/>
    <property type="molecule type" value="Genomic_DNA"/>
</dbReference>
<feature type="transmembrane region" description="Helical" evidence="1">
    <location>
        <begin position="173"/>
        <end position="196"/>
    </location>
</feature>
<evidence type="ECO:0000313" key="2">
    <source>
        <dbReference type="EMBL" id="PIW36809.1"/>
    </source>
</evidence>
<protein>
    <submittedName>
        <fullName evidence="2">Uncharacterized protein</fullName>
    </submittedName>
</protein>
<dbReference type="AlphaFoldDB" id="A0A2M7H3L9"/>
<feature type="transmembrane region" description="Helical" evidence="1">
    <location>
        <begin position="145"/>
        <end position="167"/>
    </location>
</feature>
<keyword evidence="1" id="KW-1133">Transmembrane helix</keyword>
<gene>
    <name evidence="2" type="ORF">COW24_03360</name>
</gene>
<proteinExistence type="predicted"/>
<evidence type="ECO:0000256" key="1">
    <source>
        <dbReference type="SAM" id="Phobius"/>
    </source>
</evidence>
<sequence>MGIHAVTHPFSYNPMANTNGQEVGEFPYKWAIPWQGRVSEGVVITNPKELTTANLGPGAELVKINAEEHADFGRYFLAFDETSAKHQAARDCIREVSRQQWVGVAVPKDCDMEKGVDRSPELIEVEESSGLQNPGFFKRLATMMWGWGGACVLIGSICGFVFAMVTARSKWEYIIFVIIGAGAGFVPVMAISGSLYGDPLEAVKAPVSFPVVMTLAPDEEKEVGLVDLYRAESEGGFDQRVVVQICGSASAPNAQIVLASRQAHLGSGSLRLQRLASNGEIKRGEEPLTTGSVAVIRHNPEVPTGAKTVWVRSTRDSNASVTIAVGHPRELQGLCERAVPLPGVMGEVREEALHCLLDEAPNAALSPVTPETIAVSCSLVSAF</sequence>
<keyword evidence="1" id="KW-0472">Membrane</keyword>
<evidence type="ECO:0000313" key="3">
    <source>
        <dbReference type="Proteomes" id="UP000230292"/>
    </source>
</evidence>
<name>A0A2M7H3L9_9BACT</name>
<comment type="caution">
    <text evidence="2">The sequence shown here is derived from an EMBL/GenBank/DDBJ whole genome shotgun (WGS) entry which is preliminary data.</text>
</comment>